<dbReference type="InterPro" id="IPR007711">
    <property type="entry name" value="HigB-1"/>
</dbReference>
<accession>C2KZY2</accession>
<dbReference type="STRING" id="585501.HMPREF6123_2051"/>
<dbReference type="InParanoid" id="C2KZY2"/>
<name>C2KZY2_9FIRM</name>
<keyword evidence="2" id="KW-1185">Reference proteome</keyword>
<organism evidence="1 2">
    <name type="scientific">Oribacterium sinus F0268</name>
    <dbReference type="NCBI Taxonomy" id="585501"/>
    <lineage>
        <taxon>Bacteria</taxon>
        <taxon>Bacillati</taxon>
        <taxon>Bacillota</taxon>
        <taxon>Clostridia</taxon>
        <taxon>Lachnospirales</taxon>
        <taxon>Lachnospiraceae</taxon>
        <taxon>Oribacterium</taxon>
    </lineage>
</organism>
<evidence type="ECO:0000313" key="2">
    <source>
        <dbReference type="Proteomes" id="UP000004121"/>
    </source>
</evidence>
<comment type="caution">
    <text evidence="1">The sequence shown here is derived from an EMBL/GenBank/DDBJ whole genome shotgun (WGS) entry which is preliminary data.</text>
</comment>
<protein>
    <submittedName>
        <fullName evidence="1">Putative toxin-antitoxin system, toxin component, RelE family</fullName>
    </submittedName>
</protein>
<evidence type="ECO:0000313" key="1">
    <source>
        <dbReference type="EMBL" id="EEJ50653.1"/>
    </source>
</evidence>
<dbReference type="Proteomes" id="UP000004121">
    <property type="component" value="Unassembled WGS sequence"/>
</dbReference>
<dbReference type="SUPFAM" id="SSF143011">
    <property type="entry name" value="RelE-like"/>
    <property type="match status" value="1"/>
</dbReference>
<gene>
    <name evidence="1" type="ORF">HMPREF6123_2051</name>
</gene>
<proteinExistence type="predicted"/>
<dbReference type="InterPro" id="IPR035093">
    <property type="entry name" value="RelE/ParE_toxin_dom_sf"/>
</dbReference>
<dbReference type="AlphaFoldDB" id="C2KZY2"/>
<dbReference type="eggNOG" id="COG3549">
    <property type="taxonomic scope" value="Bacteria"/>
</dbReference>
<reference evidence="1 2" key="1">
    <citation type="submission" date="2009-04" db="EMBL/GenBank/DDBJ databases">
        <authorList>
            <person name="Qin X."/>
            <person name="Bachman B."/>
            <person name="Battles P."/>
            <person name="Bell A."/>
            <person name="Bess C."/>
            <person name="Bickham C."/>
            <person name="Chaboub L."/>
            <person name="Chen D."/>
            <person name="Coyle M."/>
            <person name="Deiros D.R."/>
            <person name="Dinh H."/>
            <person name="Forbes L."/>
            <person name="Fowler G."/>
            <person name="Francisco L."/>
            <person name="Fu Q."/>
            <person name="Gubbala S."/>
            <person name="Hale W."/>
            <person name="Han Y."/>
            <person name="Hemphill L."/>
            <person name="Highlander S.K."/>
            <person name="Hirani K."/>
            <person name="Hogues M."/>
            <person name="Jackson L."/>
            <person name="Jakkamsetti A."/>
            <person name="Javaid M."/>
            <person name="Jiang H."/>
            <person name="Korchina V."/>
            <person name="Kovar C."/>
            <person name="Lara F."/>
            <person name="Lee S."/>
            <person name="Mata R."/>
            <person name="Mathew T."/>
            <person name="Moen C."/>
            <person name="Morales K."/>
            <person name="Munidasa M."/>
            <person name="Nazareth L."/>
            <person name="Ngo R."/>
            <person name="Nguyen L."/>
            <person name="Okwuonu G."/>
            <person name="Ongeri F."/>
            <person name="Patil S."/>
            <person name="Petrosino J."/>
            <person name="Pham C."/>
            <person name="Pham P."/>
            <person name="Pu L.-L."/>
            <person name="Puazo M."/>
            <person name="Raj R."/>
            <person name="Reid J."/>
            <person name="Rouhana J."/>
            <person name="Saada N."/>
            <person name="Shang Y."/>
            <person name="Simmons D."/>
            <person name="Thornton R."/>
            <person name="Warren J."/>
            <person name="Weissenberger G."/>
            <person name="Zhang J."/>
            <person name="Zhang L."/>
            <person name="Zhou C."/>
            <person name="Zhu D."/>
            <person name="Muzny D."/>
            <person name="Worley K."/>
            <person name="Gibbs R."/>
        </authorList>
    </citation>
    <scope>NUCLEOTIDE SEQUENCE [LARGE SCALE GENOMIC DNA]</scope>
    <source>
        <strain evidence="1 2">F0268</strain>
    </source>
</reference>
<dbReference type="RefSeq" id="WP_007157197.1">
    <property type="nucleotide sequence ID" value="NZ_GG668534.1"/>
</dbReference>
<dbReference type="HOGENOM" id="CLU_155111_2_1_9"/>
<sequence>MHQLKGNMQDLWSVTVNGNWRITFYFEGQDAYLVDYQDYH</sequence>
<dbReference type="Gene3D" id="3.30.2310.20">
    <property type="entry name" value="RelE-like"/>
    <property type="match status" value="1"/>
</dbReference>
<dbReference type="EMBL" id="ACKX01000198">
    <property type="protein sequence ID" value="EEJ50653.1"/>
    <property type="molecule type" value="Genomic_DNA"/>
</dbReference>
<dbReference type="Pfam" id="PF05015">
    <property type="entry name" value="HigB-like_toxin"/>
    <property type="match status" value="1"/>
</dbReference>